<feature type="binding site" evidence="6">
    <location>
        <position position="58"/>
    </location>
    <ligand>
        <name>Zn(2+)</name>
        <dbReference type="ChEBI" id="CHEBI:29105"/>
        <label>1</label>
    </ligand>
</feature>
<dbReference type="GO" id="GO:0044205">
    <property type="term" value="P:'de novo' UMP biosynthetic process"/>
    <property type="evidence" value="ECO:0007669"/>
    <property type="project" value="UniProtKB-UniRule"/>
</dbReference>
<dbReference type="PANTHER" id="PTHR43668">
    <property type="entry name" value="ALLANTOINASE"/>
    <property type="match status" value="1"/>
</dbReference>
<feature type="binding site" evidence="6">
    <location>
        <position position="277"/>
    </location>
    <ligand>
        <name>substrate</name>
    </ligand>
</feature>
<gene>
    <name evidence="6" type="primary">pyrC</name>
    <name evidence="8" type="ORF">AUJ66_04160</name>
</gene>
<keyword evidence="6" id="KW-0862">Zinc</keyword>
<keyword evidence="4 6" id="KW-0378">Hydrolase</keyword>
<dbReference type="Proteomes" id="UP000182278">
    <property type="component" value="Unassembled WGS sequence"/>
</dbReference>
<evidence type="ECO:0000256" key="5">
    <source>
        <dbReference type="ARBA" id="ARBA00022975"/>
    </source>
</evidence>
<evidence type="ECO:0000313" key="8">
    <source>
        <dbReference type="EMBL" id="OIN97142.1"/>
    </source>
</evidence>
<dbReference type="Pfam" id="PF12890">
    <property type="entry name" value="DHOase"/>
    <property type="match status" value="1"/>
</dbReference>
<evidence type="ECO:0000256" key="2">
    <source>
        <dbReference type="ARBA" id="ARBA00010286"/>
    </source>
</evidence>
<dbReference type="InterPro" id="IPR002195">
    <property type="entry name" value="Dihydroorotase_CS"/>
</dbReference>
<accession>A0A1J4SGG5</accession>
<organism evidence="8 9">
    <name type="scientific">Candidatus Desantisbacteria bacterium CG1_02_38_46</name>
    <dbReference type="NCBI Taxonomy" id="1817893"/>
    <lineage>
        <taxon>Bacteria</taxon>
        <taxon>Candidatus Desantisiibacteriota</taxon>
    </lineage>
</organism>
<keyword evidence="5 6" id="KW-0665">Pyrimidine biosynthesis</keyword>
<feature type="binding site" evidence="6">
    <location>
        <begin position="322"/>
        <end position="323"/>
    </location>
    <ligand>
        <name>substrate</name>
    </ligand>
</feature>
<comment type="cofactor">
    <cofactor evidence="6">
        <name>Zn(2+)</name>
        <dbReference type="ChEBI" id="CHEBI:29105"/>
    </cofactor>
    <text evidence="6">Binds 2 Zn(2+) ions per subunit.</text>
</comment>
<proteinExistence type="inferred from homology"/>
<feature type="active site" evidence="6">
    <location>
        <position position="304"/>
    </location>
</feature>
<dbReference type="GO" id="GO:0004038">
    <property type="term" value="F:allantoinase activity"/>
    <property type="evidence" value="ECO:0007669"/>
    <property type="project" value="TreeGrafter"/>
</dbReference>
<feature type="binding site" evidence="6">
    <location>
        <position position="151"/>
    </location>
    <ligand>
        <name>Zn(2+)</name>
        <dbReference type="ChEBI" id="CHEBI:29105"/>
        <label>1</label>
    </ligand>
</feature>
<dbReference type="PROSITE" id="PS00482">
    <property type="entry name" value="DIHYDROOROTASE_1"/>
    <property type="match status" value="1"/>
</dbReference>
<dbReference type="Gene3D" id="3.20.20.140">
    <property type="entry name" value="Metal-dependent hydrolases"/>
    <property type="match status" value="1"/>
</dbReference>
<evidence type="ECO:0000256" key="3">
    <source>
        <dbReference type="ARBA" id="ARBA00022723"/>
    </source>
</evidence>
<dbReference type="GO" id="GO:0005737">
    <property type="term" value="C:cytoplasm"/>
    <property type="evidence" value="ECO:0007669"/>
    <property type="project" value="TreeGrafter"/>
</dbReference>
<dbReference type="PROSITE" id="PS00483">
    <property type="entry name" value="DIHYDROOROTASE_2"/>
    <property type="match status" value="1"/>
</dbReference>
<evidence type="ECO:0000259" key="7">
    <source>
        <dbReference type="Pfam" id="PF12890"/>
    </source>
</evidence>
<dbReference type="EMBL" id="MNUO01000062">
    <property type="protein sequence ID" value="OIN97142.1"/>
    <property type="molecule type" value="Genomic_DNA"/>
</dbReference>
<feature type="binding site" evidence="6">
    <location>
        <begin position="60"/>
        <end position="62"/>
    </location>
    <ligand>
        <name>substrate</name>
    </ligand>
</feature>
<dbReference type="InterPro" id="IPR024403">
    <property type="entry name" value="DHOase_cat"/>
</dbReference>
<evidence type="ECO:0000256" key="1">
    <source>
        <dbReference type="ARBA" id="ARBA00002368"/>
    </source>
</evidence>
<dbReference type="InterPro" id="IPR050138">
    <property type="entry name" value="DHOase/Allantoinase_Hydrolase"/>
</dbReference>
<dbReference type="Gene3D" id="2.30.40.10">
    <property type="entry name" value="Urease, subunit C, domain 1"/>
    <property type="match status" value="1"/>
</dbReference>
<dbReference type="NCBIfam" id="TIGR00857">
    <property type="entry name" value="pyrC_multi"/>
    <property type="match status" value="1"/>
</dbReference>
<evidence type="ECO:0000256" key="6">
    <source>
        <dbReference type="HAMAP-Rule" id="MF_00220"/>
    </source>
</evidence>
<dbReference type="GO" id="GO:0004151">
    <property type="term" value="F:dihydroorotase activity"/>
    <property type="evidence" value="ECO:0007669"/>
    <property type="project" value="UniProtKB-UniRule"/>
</dbReference>
<dbReference type="GO" id="GO:0006145">
    <property type="term" value="P:purine nucleobase catabolic process"/>
    <property type="evidence" value="ECO:0007669"/>
    <property type="project" value="TreeGrafter"/>
</dbReference>
<dbReference type="HAMAP" id="MF_00220_B">
    <property type="entry name" value="PyrC_classI_B"/>
    <property type="match status" value="1"/>
</dbReference>
<reference evidence="8 9" key="1">
    <citation type="journal article" date="2016" name="Environ. Microbiol.">
        <title>Genomic resolution of a cold subsurface aquifer community provides metabolic insights for novel microbes adapted to high CO concentrations.</title>
        <authorList>
            <person name="Probst A.J."/>
            <person name="Castelle C.J."/>
            <person name="Singh A."/>
            <person name="Brown C.T."/>
            <person name="Anantharaman K."/>
            <person name="Sharon I."/>
            <person name="Hug L.A."/>
            <person name="Burstein D."/>
            <person name="Emerson J.B."/>
            <person name="Thomas B.C."/>
            <person name="Banfield J.F."/>
        </authorList>
    </citation>
    <scope>NUCLEOTIDE SEQUENCE [LARGE SCALE GENOMIC DNA]</scope>
    <source>
        <strain evidence="8">CG1_02_38_46</strain>
    </source>
</reference>
<dbReference type="CDD" id="cd01317">
    <property type="entry name" value="DHOase_IIa"/>
    <property type="match status" value="1"/>
</dbReference>
<feature type="binding site" evidence="6">
    <location>
        <position position="60"/>
    </location>
    <ligand>
        <name>Zn(2+)</name>
        <dbReference type="ChEBI" id="CHEBI:29105"/>
        <label>1</label>
    </ligand>
</feature>
<feature type="binding site" evidence="6">
    <location>
        <position position="151"/>
    </location>
    <ligand>
        <name>Zn(2+)</name>
        <dbReference type="ChEBI" id="CHEBI:29105"/>
        <label>2</label>
    </ligand>
</feature>
<evidence type="ECO:0000313" key="9">
    <source>
        <dbReference type="Proteomes" id="UP000182278"/>
    </source>
</evidence>
<dbReference type="InterPro" id="IPR032466">
    <property type="entry name" value="Metal_Hydrolase"/>
</dbReference>
<dbReference type="SUPFAM" id="SSF51556">
    <property type="entry name" value="Metallo-dependent hydrolases"/>
    <property type="match status" value="1"/>
</dbReference>
<sequence length="427" mass="46341">MILIKNGKVVNPGGKEGNLHLLIKDNKIVKMERDIREKGARVIDANGKIVAPGLIDLHAHLREPGREDEETISQTCMAAARGGFTSICCMANTNPPIDNQGTVKFIKDKAILSGCAINIFPVGAISKGRKGEELAEIAELKEAGVVGLSDDGNCVLNALLMRRAFEYTKMFDLPLISHCEDKNLSKNGVMNEGYFSTVLGLPGIPDEAEEVMVYRDISLARMTEGKLHITHTSTRGSVELIRQAKRKKVKISADVTPHHLILTDEAVKSFDTNTKMNPPLRSREDIKALKDGLSDGTIDVIATDHAPHSREEKEDDFKSAPFGIVGLETGLALILTEIVDKGIITLKSAISKLSTNPAKILGLNKGILKKGGDADIIIIDPDIKWTITTDDFAGPCKNSPFIGREVKGRAIMTIVAGKIVFLHNPGF</sequence>
<protein>
    <recommendedName>
        <fullName evidence="6">Dihydroorotase</fullName>
        <shortName evidence="6">DHOase</shortName>
        <ecNumber evidence="6">3.5.2.3</ecNumber>
    </recommendedName>
</protein>
<feature type="binding site" evidence="6">
    <location>
        <position position="231"/>
    </location>
    <ligand>
        <name>Zn(2+)</name>
        <dbReference type="ChEBI" id="CHEBI:29105"/>
        <label>2</label>
    </ligand>
</feature>
<comment type="caution">
    <text evidence="8">The sequence shown here is derived from an EMBL/GenBank/DDBJ whole genome shotgun (WGS) entry which is preliminary data.</text>
</comment>
<keyword evidence="3 6" id="KW-0479">Metal-binding</keyword>
<feature type="binding site" evidence="6">
    <location>
        <position position="304"/>
    </location>
    <ligand>
        <name>Zn(2+)</name>
        <dbReference type="ChEBI" id="CHEBI:29105"/>
        <label>1</label>
    </ligand>
</feature>
<dbReference type="EC" id="3.5.2.3" evidence="6"/>
<evidence type="ECO:0000256" key="4">
    <source>
        <dbReference type="ARBA" id="ARBA00022801"/>
    </source>
</evidence>
<dbReference type="STRING" id="1817893.AUJ66_04160"/>
<dbReference type="SUPFAM" id="SSF51338">
    <property type="entry name" value="Composite domain of metallo-dependent hydrolases"/>
    <property type="match status" value="1"/>
</dbReference>
<comment type="function">
    <text evidence="1 6">Catalyzes the reversible cyclization of carbamoyl aspartate to dihydroorotate.</text>
</comment>
<dbReference type="PANTHER" id="PTHR43668:SF2">
    <property type="entry name" value="ALLANTOINASE"/>
    <property type="match status" value="1"/>
</dbReference>
<feature type="binding site" evidence="6">
    <location>
        <position position="92"/>
    </location>
    <ligand>
        <name>substrate</name>
    </ligand>
</feature>
<feature type="domain" description="Dihydroorotase catalytic" evidence="7">
    <location>
        <begin position="47"/>
        <end position="235"/>
    </location>
</feature>
<dbReference type="UniPathway" id="UPA00070">
    <property type="reaction ID" value="UER00117"/>
</dbReference>
<dbReference type="AlphaFoldDB" id="A0A1J4SGG5"/>
<comment type="catalytic activity">
    <reaction evidence="6">
        <text>(S)-dihydroorotate + H2O = N-carbamoyl-L-aspartate + H(+)</text>
        <dbReference type="Rhea" id="RHEA:24296"/>
        <dbReference type="ChEBI" id="CHEBI:15377"/>
        <dbReference type="ChEBI" id="CHEBI:15378"/>
        <dbReference type="ChEBI" id="CHEBI:30864"/>
        <dbReference type="ChEBI" id="CHEBI:32814"/>
        <dbReference type="EC" id="3.5.2.3"/>
    </reaction>
</comment>
<comment type="similarity">
    <text evidence="2 6">Belongs to the metallo-dependent hydrolases superfamily. DHOase family. Class I DHOase subfamily.</text>
</comment>
<feature type="binding site" evidence="6">
    <location>
        <position position="178"/>
    </location>
    <ligand>
        <name>Zn(2+)</name>
        <dbReference type="ChEBI" id="CHEBI:29105"/>
        <label>2</label>
    </ligand>
</feature>
<comment type="pathway">
    <text evidence="6">Pyrimidine metabolism; UMP biosynthesis via de novo pathway; (S)-dihydroorotate from bicarbonate: step 3/3.</text>
</comment>
<dbReference type="InterPro" id="IPR011059">
    <property type="entry name" value="Metal-dep_hydrolase_composite"/>
</dbReference>
<feature type="binding site" evidence="6">
    <location>
        <position position="308"/>
    </location>
    <ligand>
        <name>substrate</name>
    </ligand>
</feature>
<dbReference type="InterPro" id="IPR004722">
    <property type="entry name" value="DHOase"/>
</dbReference>
<dbReference type="GO" id="GO:0008270">
    <property type="term" value="F:zinc ion binding"/>
    <property type="evidence" value="ECO:0007669"/>
    <property type="project" value="UniProtKB-UniRule"/>
</dbReference>
<name>A0A1J4SGG5_9BACT</name>